<reference evidence="16 17" key="1">
    <citation type="submission" date="2019-02" db="EMBL/GenBank/DDBJ databases">
        <title>Paracoccus subflavus sp. nov., isolated from marine sediment of the Pacific Ocean.</title>
        <authorList>
            <person name="Zhang G."/>
        </authorList>
    </citation>
    <scope>NUCLEOTIDE SEQUENCE [LARGE SCALE GENOMIC DNA]</scope>
    <source>
        <strain evidence="16 17">GY0581</strain>
    </source>
</reference>
<dbReference type="AlphaFoldDB" id="A0A4Q9G226"/>
<evidence type="ECO:0000256" key="2">
    <source>
        <dbReference type="ARBA" id="ARBA00001282"/>
    </source>
</evidence>
<comment type="cofactor">
    <cofactor evidence="3 14">
        <name>a divalent metal cation</name>
        <dbReference type="ChEBI" id="CHEBI:60240"/>
    </cofactor>
</comment>
<dbReference type="Pfam" id="PF01128">
    <property type="entry name" value="IspD"/>
    <property type="match status" value="1"/>
</dbReference>
<feature type="domain" description="2-C-methyl-D-erythritol 2,4-cyclodiphosphate synthase" evidence="15">
    <location>
        <begin position="224"/>
        <end position="377"/>
    </location>
</feature>
<dbReference type="HAMAP" id="MF_00108">
    <property type="entry name" value="IspD"/>
    <property type="match status" value="1"/>
</dbReference>
<comment type="pathway">
    <text evidence="4 14">Isoprenoid biosynthesis; isopentenyl diphosphate biosynthesis via DXP pathway; isopentenyl diphosphate from 1-deoxy-D-xylulose 5-phosphate: step 4/6.</text>
</comment>
<dbReference type="GO" id="GO:0008685">
    <property type="term" value="F:2-C-methyl-D-erythritol 2,4-cyclodiphosphate synthase activity"/>
    <property type="evidence" value="ECO:0007669"/>
    <property type="project" value="UniProtKB-UniRule"/>
</dbReference>
<evidence type="ECO:0000259" key="15">
    <source>
        <dbReference type="Pfam" id="PF02542"/>
    </source>
</evidence>
<dbReference type="SUPFAM" id="SSF69765">
    <property type="entry name" value="IpsF-like"/>
    <property type="match status" value="1"/>
</dbReference>
<dbReference type="PANTHER" id="PTHR43181:SF1">
    <property type="entry name" value="2-C-METHYL-D-ERYTHRITOL 2,4-CYCLODIPHOSPHATE SYNTHASE, CHLOROPLASTIC"/>
    <property type="match status" value="1"/>
</dbReference>
<dbReference type="Proteomes" id="UP000293520">
    <property type="component" value="Unassembled WGS sequence"/>
</dbReference>
<keyword evidence="9 14" id="KW-0548">Nucleotidyltransferase</keyword>
<evidence type="ECO:0000256" key="8">
    <source>
        <dbReference type="ARBA" id="ARBA00022679"/>
    </source>
</evidence>
<dbReference type="GO" id="GO:0050518">
    <property type="term" value="F:2-C-methyl-D-erythritol 4-phosphate cytidylyltransferase activity"/>
    <property type="evidence" value="ECO:0007669"/>
    <property type="project" value="UniProtKB-UniRule"/>
</dbReference>
<keyword evidence="17" id="KW-1185">Reference proteome</keyword>
<dbReference type="InterPro" id="IPR018294">
    <property type="entry name" value="ISPD_synthase_CS"/>
</dbReference>
<dbReference type="InterPro" id="IPR034683">
    <property type="entry name" value="IspD/TarI"/>
</dbReference>
<dbReference type="RefSeq" id="WP_130990351.1">
    <property type="nucleotide sequence ID" value="NZ_SISK01000003.1"/>
</dbReference>
<evidence type="ECO:0000256" key="14">
    <source>
        <dbReference type="HAMAP-Rule" id="MF_01520"/>
    </source>
</evidence>
<feature type="binding site" evidence="14">
    <location>
        <begin position="231"/>
        <end position="233"/>
    </location>
    <ligand>
        <name>4-CDP-2-C-methyl-D-erythritol 2-phosphate</name>
        <dbReference type="ChEBI" id="CHEBI:57919"/>
    </ligand>
</feature>
<evidence type="ECO:0000256" key="5">
    <source>
        <dbReference type="ARBA" id="ARBA00004787"/>
    </source>
</evidence>
<sequence>MTIKAPPGYAAIVTAAGRGVRAGAGEPKQWRGLAGRSVLARSLAAFAGFDRVVLVVHPDDLGRAQADFAGFTIVTGGETRAASVSAGLRALEGQATHVLIHDGARPLVSDAVIQGVIDALLSGALAAAPALPVSDALWKGMDGAVVSSTPRDGLFRAQTPQGFALDHISKAHRLHPDNAADDVELALKAGIPVAITSGSEDNLKITFPADFARAERILGGAMDIRLGNGYDVHAFGPGDHVWLCGVQIAHDAGLVGHSDADVGMHALTDAIYGALAEGDIGRHFPPGDPQWKGADSTIFLRHAADLARGRGFALGNADVTLICEAPKIGPHAAAMQARLAEVMRVDPDRISVKATTSERLGFTGRREGIAAIATAALMKA</sequence>
<protein>
    <recommendedName>
        <fullName evidence="14">Bifunctional enzyme IspD/IspF</fullName>
    </recommendedName>
    <domain>
        <recommendedName>
            <fullName evidence="14">2-C-methyl-D-erythritol 4-phosphate cytidylyltransferase</fullName>
            <ecNumber evidence="14">2.7.7.60</ecNumber>
        </recommendedName>
        <alternativeName>
            <fullName evidence="14">4-diphosphocytidyl-2C-methyl-D-erythritol synthase</fullName>
        </alternativeName>
        <alternativeName>
            <fullName evidence="14">MEP cytidylyltransferase</fullName>
            <shortName evidence="14">MCT</shortName>
        </alternativeName>
    </domain>
    <domain>
        <recommendedName>
            <fullName evidence="14">2-C-methyl-D-erythritol 2,4-cyclodiphosphate synthase</fullName>
            <shortName evidence="14">MECDP-synthase</shortName>
            <shortName evidence="14">MECPP-synthase</shortName>
            <shortName evidence="14">MECPS</shortName>
            <ecNumber evidence="14">4.6.1.12</ecNumber>
        </recommendedName>
    </domain>
</protein>
<comment type="similarity">
    <text evidence="14">In the C-terminal section; belongs to the IspF family.</text>
</comment>
<evidence type="ECO:0000256" key="3">
    <source>
        <dbReference type="ARBA" id="ARBA00001968"/>
    </source>
</evidence>
<dbReference type="HAMAP" id="MF_00107">
    <property type="entry name" value="IspF"/>
    <property type="match status" value="1"/>
</dbReference>
<evidence type="ECO:0000256" key="6">
    <source>
        <dbReference type="ARBA" id="ARBA00008480"/>
    </source>
</evidence>
<dbReference type="FunFam" id="3.30.1330.50:FF:000003">
    <property type="entry name" value="2-C-methyl-D-erythritol 2,4-cyclodiphosphate synthase"/>
    <property type="match status" value="1"/>
</dbReference>
<dbReference type="NCBIfam" id="TIGR00453">
    <property type="entry name" value="ispD"/>
    <property type="match status" value="1"/>
</dbReference>
<feature type="region of interest" description="2-C-methyl-D-erythritol 4-phosphate cytidylyltransferase" evidence="14">
    <location>
        <begin position="1"/>
        <end position="224"/>
    </location>
</feature>
<keyword evidence="12 14" id="KW-0456">Lyase</keyword>
<feature type="site" description="Positions MEP for the nucleophilic attack" evidence="14">
    <location>
        <position position="151"/>
    </location>
</feature>
<dbReference type="Gene3D" id="3.30.1330.50">
    <property type="entry name" value="2-C-methyl-D-erythritol 2,4-cyclodiphosphate synthase"/>
    <property type="match status" value="1"/>
</dbReference>
<keyword evidence="13 14" id="KW-0511">Multifunctional enzyme</keyword>
<feature type="binding site" evidence="14">
    <location>
        <position position="231"/>
    </location>
    <ligand>
        <name>a divalent metal cation</name>
        <dbReference type="ChEBI" id="CHEBI:60240"/>
    </ligand>
</feature>
<dbReference type="CDD" id="cd00554">
    <property type="entry name" value="MECDP_synthase"/>
    <property type="match status" value="1"/>
</dbReference>
<comment type="similarity">
    <text evidence="6">Belongs to the IspF family.</text>
</comment>
<accession>A0A4Q9G226</accession>
<dbReference type="GO" id="GO:0046872">
    <property type="term" value="F:metal ion binding"/>
    <property type="evidence" value="ECO:0007669"/>
    <property type="project" value="UniProtKB-KW"/>
</dbReference>
<feature type="binding site" evidence="14">
    <location>
        <position position="233"/>
    </location>
    <ligand>
        <name>a divalent metal cation</name>
        <dbReference type="ChEBI" id="CHEBI:60240"/>
    </ligand>
</feature>
<dbReference type="EC" id="2.7.7.60" evidence="14"/>
<feature type="site" description="Transition state stabilizer" evidence="14">
    <location>
        <position position="21"/>
    </location>
</feature>
<comment type="catalytic activity">
    <reaction evidence="2 14">
        <text>2-C-methyl-D-erythritol 4-phosphate + CTP + H(+) = 4-CDP-2-C-methyl-D-erythritol + diphosphate</text>
        <dbReference type="Rhea" id="RHEA:13429"/>
        <dbReference type="ChEBI" id="CHEBI:15378"/>
        <dbReference type="ChEBI" id="CHEBI:33019"/>
        <dbReference type="ChEBI" id="CHEBI:37563"/>
        <dbReference type="ChEBI" id="CHEBI:57823"/>
        <dbReference type="ChEBI" id="CHEBI:58262"/>
        <dbReference type="EC" id="2.7.7.60"/>
    </reaction>
</comment>
<comment type="pathway">
    <text evidence="5 14">Isoprenoid biosynthesis; isopentenyl diphosphate biosynthesis via DXP pathway; isopentenyl diphosphate from 1-deoxy-D-xylulose 5-phosphate: step 2/6.</text>
</comment>
<dbReference type="NCBIfam" id="NF006899">
    <property type="entry name" value="PRK09382.1"/>
    <property type="match status" value="1"/>
</dbReference>
<feature type="binding site" evidence="14">
    <location>
        <position position="365"/>
    </location>
    <ligand>
        <name>4-CDP-2-C-methyl-D-erythritol 2-phosphate</name>
        <dbReference type="ChEBI" id="CHEBI:57919"/>
    </ligand>
</feature>
<evidence type="ECO:0000256" key="1">
    <source>
        <dbReference type="ARBA" id="ARBA00000200"/>
    </source>
</evidence>
<keyword evidence="10 14" id="KW-0479">Metal-binding</keyword>
<dbReference type="Gene3D" id="3.90.550.10">
    <property type="entry name" value="Spore Coat Polysaccharide Biosynthesis Protein SpsA, Chain A"/>
    <property type="match status" value="1"/>
</dbReference>
<evidence type="ECO:0000256" key="11">
    <source>
        <dbReference type="ARBA" id="ARBA00023229"/>
    </source>
</evidence>
<gene>
    <name evidence="14" type="primary">ispDF</name>
    <name evidence="16" type="ORF">EYE42_05670</name>
</gene>
<comment type="caution">
    <text evidence="16">The sequence shown here is derived from an EMBL/GenBank/DDBJ whole genome shotgun (WGS) entry which is preliminary data.</text>
</comment>
<comment type="similarity">
    <text evidence="14">In the N-terminal section; belongs to the IspD/TarI cytidylyltransferase family. IspD subfamily.</text>
</comment>
<dbReference type="InterPro" id="IPR026596">
    <property type="entry name" value="IspD/F"/>
</dbReference>
<comment type="caution">
    <text evidence="14">Lacks conserved residue(s) required for the propagation of feature annotation.</text>
</comment>
<evidence type="ECO:0000256" key="4">
    <source>
        <dbReference type="ARBA" id="ARBA00004709"/>
    </source>
</evidence>
<feature type="binding site" evidence="14">
    <location>
        <begin position="355"/>
        <end position="358"/>
    </location>
    <ligand>
        <name>4-CDP-2-C-methyl-D-erythritol 2-phosphate</name>
        <dbReference type="ChEBI" id="CHEBI:57919"/>
    </ligand>
</feature>
<dbReference type="InterPro" id="IPR001228">
    <property type="entry name" value="IspD"/>
</dbReference>
<dbReference type="EMBL" id="SISK01000003">
    <property type="protein sequence ID" value="TBN41893.1"/>
    <property type="molecule type" value="Genomic_DNA"/>
</dbReference>
<evidence type="ECO:0000256" key="9">
    <source>
        <dbReference type="ARBA" id="ARBA00022695"/>
    </source>
</evidence>
<dbReference type="PROSITE" id="PS01350">
    <property type="entry name" value="ISPF"/>
    <property type="match status" value="1"/>
</dbReference>
<feature type="site" description="Transition state stabilizer" evidence="14">
    <location>
        <position position="356"/>
    </location>
</feature>
<name>A0A4Q9G226_9RHOB</name>
<evidence type="ECO:0000256" key="12">
    <source>
        <dbReference type="ARBA" id="ARBA00023239"/>
    </source>
</evidence>
<dbReference type="UniPathway" id="UPA00056">
    <property type="reaction ID" value="UER00093"/>
</dbReference>
<dbReference type="GO" id="GO:0019288">
    <property type="term" value="P:isopentenyl diphosphate biosynthetic process, methylerythritol 4-phosphate pathway"/>
    <property type="evidence" value="ECO:0007669"/>
    <property type="project" value="UniProtKB-UniRule"/>
</dbReference>
<keyword evidence="11 14" id="KW-0414">Isoprene biosynthesis</keyword>
<dbReference type="CDD" id="cd02516">
    <property type="entry name" value="CDP-ME_synthetase"/>
    <property type="match status" value="1"/>
</dbReference>
<comment type="similarity">
    <text evidence="7">Belongs to the IspD/TarI cytidylyltransferase family. IspD subfamily.</text>
</comment>
<dbReference type="SUPFAM" id="SSF53448">
    <property type="entry name" value="Nucleotide-diphospho-sugar transferases"/>
    <property type="match status" value="1"/>
</dbReference>
<evidence type="ECO:0000313" key="16">
    <source>
        <dbReference type="EMBL" id="TBN41893.1"/>
    </source>
</evidence>
<feature type="binding site" evidence="14">
    <location>
        <position position="265"/>
    </location>
    <ligand>
        <name>a divalent metal cation</name>
        <dbReference type="ChEBI" id="CHEBI:60240"/>
    </ligand>
</feature>
<dbReference type="Pfam" id="PF02542">
    <property type="entry name" value="YgbB"/>
    <property type="match status" value="1"/>
</dbReference>
<dbReference type="HAMAP" id="MF_01520">
    <property type="entry name" value="IspDF"/>
    <property type="match status" value="1"/>
</dbReference>
<evidence type="ECO:0000313" key="17">
    <source>
        <dbReference type="Proteomes" id="UP000293520"/>
    </source>
</evidence>
<dbReference type="NCBIfam" id="TIGR00151">
    <property type="entry name" value="ispF"/>
    <property type="match status" value="1"/>
</dbReference>
<proteinExistence type="inferred from homology"/>
<organism evidence="16 17">
    <name type="scientific">Paracoccus subflavus</name>
    <dbReference type="NCBI Taxonomy" id="2528244"/>
    <lineage>
        <taxon>Bacteria</taxon>
        <taxon>Pseudomonadati</taxon>
        <taxon>Pseudomonadota</taxon>
        <taxon>Alphaproteobacteria</taxon>
        <taxon>Rhodobacterales</taxon>
        <taxon>Paracoccaceae</taxon>
        <taxon>Paracoccus</taxon>
    </lineage>
</organism>
<evidence type="ECO:0000256" key="10">
    <source>
        <dbReference type="ARBA" id="ARBA00022723"/>
    </source>
</evidence>
<comment type="function">
    <text evidence="14">Bifunctional enzyme that catalyzes the formation of 4-diphosphocytidyl-2-C-methyl-D-erythritol from CTP and 2-C-methyl-D-erythritol 4-phosphate (MEP) (IspD), and catalyzes the conversion of 4-diphosphocytidyl-2-C-methyl-D-erythritol 2-phosphate (CDP-ME2P) to 2-C-methyl-D-erythritol 2,4-cyclodiphosphate (ME-CPP) with a corresponding release of cytidine 5-monophosphate (CMP) (IspF).</text>
</comment>
<feature type="site" description="Transition state stabilizer" evidence="14">
    <location>
        <position position="257"/>
    </location>
</feature>
<evidence type="ECO:0000256" key="13">
    <source>
        <dbReference type="ARBA" id="ARBA00023268"/>
    </source>
</evidence>
<dbReference type="InterPro" id="IPR036571">
    <property type="entry name" value="MECDP_synthase_sf"/>
</dbReference>
<feature type="site" description="Transition state stabilizer" evidence="14">
    <location>
        <position position="28"/>
    </location>
</feature>
<dbReference type="OrthoDB" id="9804336at2"/>
<dbReference type="GO" id="GO:0016114">
    <property type="term" value="P:terpenoid biosynthetic process"/>
    <property type="evidence" value="ECO:0007669"/>
    <property type="project" value="InterPro"/>
</dbReference>
<keyword evidence="8 14" id="KW-0808">Transferase</keyword>
<dbReference type="PROSITE" id="PS01295">
    <property type="entry name" value="ISPD"/>
    <property type="match status" value="1"/>
</dbReference>
<evidence type="ECO:0000256" key="7">
    <source>
        <dbReference type="ARBA" id="ARBA00009789"/>
    </source>
</evidence>
<dbReference type="EC" id="4.6.1.12" evidence="14"/>
<feature type="site" description="Positions MEP for the nucleophilic attack" evidence="14">
    <location>
        <position position="204"/>
    </location>
</feature>
<dbReference type="InterPro" id="IPR003526">
    <property type="entry name" value="MECDP_synthase"/>
</dbReference>
<dbReference type="PANTHER" id="PTHR43181">
    <property type="entry name" value="2-C-METHYL-D-ERYTHRITOL 2,4-CYCLODIPHOSPHATE SYNTHASE, CHLOROPLASTIC"/>
    <property type="match status" value="1"/>
</dbReference>
<dbReference type="InterPro" id="IPR029044">
    <property type="entry name" value="Nucleotide-diphossugar_trans"/>
</dbReference>
<feature type="binding site" evidence="14">
    <location>
        <begin position="257"/>
        <end position="258"/>
    </location>
    <ligand>
        <name>4-CDP-2-C-methyl-D-erythritol 2-phosphate</name>
        <dbReference type="ChEBI" id="CHEBI:57919"/>
    </ligand>
</feature>
<dbReference type="InterPro" id="IPR020555">
    <property type="entry name" value="MECDP_synthase_CS"/>
</dbReference>
<comment type="catalytic activity">
    <reaction evidence="1 14">
        <text>4-CDP-2-C-methyl-D-erythritol 2-phosphate = 2-C-methyl-D-erythritol 2,4-cyclic diphosphate + CMP</text>
        <dbReference type="Rhea" id="RHEA:23864"/>
        <dbReference type="ChEBI" id="CHEBI:57919"/>
        <dbReference type="ChEBI" id="CHEBI:58483"/>
        <dbReference type="ChEBI" id="CHEBI:60377"/>
        <dbReference type="EC" id="4.6.1.12"/>
    </reaction>
</comment>
<feature type="binding site" evidence="14">
    <location>
        <position position="362"/>
    </location>
    <ligand>
        <name>4-CDP-2-C-methyl-D-erythritol 2-phosphate</name>
        <dbReference type="ChEBI" id="CHEBI:57919"/>
    </ligand>
</feature>
<feature type="region of interest" description="2-C-methyl-D-erythritol 2,4-cyclodiphosphate synthase" evidence="14">
    <location>
        <begin position="225"/>
        <end position="380"/>
    </location>
</feature>
<feature type="binding site" evidence="14">
    <location>
        <begin position="279"/>
        <end position="281"/>
    </location>
    <ligand>
        <name>4-CDP-2-C-methyl-D-erythritol 2-phosphate</name>
        <dbReference type="ChEBI" id="CHEBI:57919"/>
    </ligand>
</feature>